<dbReference type="AlphaFoldDB" id="W7Y872"/>
<evidence type="ECO:0000256" key="1">
    <source>
        <dbReference type="SAM" id="Phobius"/>
    </source>
</evidence>
<dbReference type="Pfam" id="PF03649">
    <property type="entry name" value="UPF0014"/>
    <property type="match status" value="1"/>
</dbReference>
<name>W7Y872_9BACT</name>
<keyword evidence="1" id="KW-0472">Membrane</keyword>
<feature type="transmembrane region" description="Helical" evidence="1">
    <location>
        <begin position="67"/>
        <end position="88"/>
    </location>
</feature>
<keyword evidence="3" id="KW-1185">Reference proteome</keyword>
<evidence type="ECO:0000313" key="2">
    <source>
        <dbReference type="EMBL" id="GAF03893.1"/>
    </source>
</evidence>
<organism evidence="2 3">
    <name type="scientific">Saccharicrinis fermentans DSM 9555 = JCM 21142</name>
    <dbReference type="NCBI Taxonomy" id="869213"/>
    <lineage>
        <taxon>Bacteria</taxon>
        <taxon>Pseudomonadati</taxon>
        <taxon>Bacteroidota</taxon>
        <taxon>Bacteroidia</taxon>
        <taxon>Marinilabiliales</taxon>
        <taxon>Marinilabiliaceae</taxon>
        <taxon>Saccharicrinis</taxon>
    </lineage>
</organism>
<feature type="transmembrane region" description="Helical" evidence="1">
    <location>
        <begin position="12"/>
        <end position="29"/>
    </location>
</feature>
<sequence>MSKIIDIHFFDLGLAFLAMLIPISFLLYFRVKIVKGVMIALLRMLLQLSLIAVYLDQLFVMNNVWINIVWVFVMIVVGVSTAITRVGLNWKYFIVPCFYRP</sequence>
<keyword evidence="1" id="KW-0812">Transmembrane</keyword>
<dbReference type="InterPro" id="IPR005226">
    <property type="entry name" value="UPF0014_fam"/>
</dbReference>
<dbReference type="EMBL" id="BAMD01000033">
    <property type="protein sequence ID" value="GAF03893.1"/>
    <property type="molecule type" value="Genomic_DNA"/>
</dbReference>
<comment type="caution">
    <text evidence="2">The sequence shown here is derived from an EMBL/GenBank/DDBJ whole genome shotgun (WGS) entry which is preliminary data.</text>
</comment>
<gene>
    <name evidence="2" type="ORF">JCM21142_72581</name>
</gene>
<proteinExistence type="predicted"/>
<evidence type="ECO:0000313" key="3">
    <source>
        <dbReference type="Proteomes" id="UP000019402"/>
    </source>
</evidence>
<dbReference type="Proteomes" id="UP000019402">
    <property type="component" value="Unassembled WGS sequence"/>
</dbReference>
<keyword evidence="1" id="KW-1133">Transmembrane helix</keyword>
<accession>W7Y872</accession>
<reference evidence="2 3" key="1">
    <citation type="journal article" date="2014" name="Genome Announc.">
        <title>Draft Genome Sequence of Cytophaga fermentans JCM 21142T, a Facultative Anaerobe Isolated from Marine Mud.</title>
        <authorList>
            <person name="Starns D."/>
            <person name="Oshima K."/>
            <person name="Suda W."/>
            <person name="Iino T."/>
            <person name="Yuki M."/>
            <person name="Inoue J."/>
            <person name="Kitamura K."/>
            <person name="Iida T."/>
            <person name="Darby A."/>
            <person name="Hattori M."/>
            <person name="Ohkuma M."/>
        </authorList>
    </citation>
    <scope>NUCLEOTIDE SEQUENCE [LARGE SCALE GENOMIC DNA]</scope>
    <source>
        <strain evidence="2 3">JCM 21142</strain>
    </source>
</reference>
<protein>
    <submittedName>
        <fullName evidence="2">ABC-type uncharacterized transport system</fullName>
    </submittedName>
</protein>
<feature type="transmembrane region" description="Helical" evidence="1">
    <location>
        <begin position="36"/>
        <end position="55"/>
    </location>
</feature>
<dbReference type="eggNOG" id="COG0390">
    <property type="taxonomic scope" value="Bacteria"/>
</dbReference>